<evidence type="ECO:0000313" key="2">
    <source>
        <dbReference type="Proteomes" id="UP000598032"/>
    </source>
</evidence>
<evidence type="ECO:0000313" key="1">
    <source>
        <dbReference type="EMBL" id="CAD6546147.1"/>
    </source>
</evidence>
<reference evidence="1 2" key="1">
    <citation type="submission" date="2020-10" db="EMBL/GenBank/DDBJ databases">
        <authorList>
            <person name="Peeters C."/>
        </authorList>
    </citation>
    <scope>NUCLEOTIDE SEQUENCE [LARGE SCALE GENOMIC DNA]</scope>
    <source>
        <strain evidence="1 2">LMG 28140</strain>
    </source>
</reference>
<dbReference type="Proteomes" id="UP000598032">
    <property type="component" value="Unassembled WGS sequence"/>
</dbReference>
<comment type="caution">
    <text evidence="1">The sequence shown here is derived from an EMBL/GenBank/DDBJ whole genome shotgun (WGS) entry which is preliminary data.</text>
</comment>
<proteinExistence type="predicted"/>
<dbReference type="EMBL" id="CAJHCP010000009">
    <property type="protein sequence ID" value="CAD6546147.1"/>
    <property type="molecule type" value="Genomic_DNA"/>
</dbReference>
<gene>
    <name evidence="1" type="ORF">LMG28140_04286</name>
</gene>
<name>A0ABM8NW08_9BURK</name>
<sequence>MSFILALLEKISDLFASPHLPMDSDYSFEARTRESKRIRKALATLFGIEQSD</sequence>
<accession>A0ABM8NW08</accession>
<keyword evidence="2" id="KW-1185">Reference proteome</keyword>
<protein>
    <submittedName>
        <fullName evidence="1">Uncharacterized protein</fullName>
    </submittedName>
</protein>
<organism evidence="1 2">
    <name type="scientific">Paraburkholderia metrosideri</name>
    <dbReference type="NCBI Taxonomy" id="580937"/>
    <lineage>
        <taxon>Bacteria</taxon>
        <taxon>Pseudomonadati</taxon>
        <taxon>Pseudomonadota</taxon>
        <taxon>Betaproteobacteria</taxon>
        <taxon>Burkholderiales</taxon>
        <taxon>Burkholderiaceae</taxon>
        <taxon>Paraburkholderia</taxon>
    </lineage>
</organism>
<dbReference type="RefSeq" id="WP_201644263.1">
    <property type="nucleotide sequence ID" value="NZ_CAJHCP010000009.1"/>
</dbReference>